<name>A0A3B1C6W8_9ZZZZ</name>
<gene>
    <name evidence="1" type="ORF">MNBD_IGNAVI01-919</name>
</gene>
<accession>A0A3B1C6W8</accession>
<dbReference type="EMBL" id="UOGD01000259">
    <property type="protein sequence ID" value="VAX23842.1"/>
    <property type="molecule type" value="Genomic_DNA"/>
</dbReference>
<sequence length="252" mass="28051">MRTKLIILLIVLSSTEIFSQGPPIITDTPILLGLSGGGVRTFGKVVQSDAGSTFIQMLIIPYNFTSKFQVGLVQNYTFRSLNIGEHNSGLGNTAVFAKLQLFKVDGKAKTFRSIVKLVQRFPTGKMSIGDNSYGTTLQWNIGYITTEYGLYGTLGYTLNSSNVPDNLNYDLAFGYPLLPQKYPVMQLNVFIEANAKVNFDSNQHILFISPGIQLIPLNTFLIETSLQIPVVQNNFSTKANYNYLLGIRYLFF</sequence>
<protein>
    <submittedName>
        <fullName evidence="1">Uncharacterized protein</fullName>
    </submittedName>
</protein>
<dbReference type="AlphaFoldDB" id="A0A3B1C6W8"/>
<reference evidence="1" key="1">
    <citation type="submission" date="2018-06" db="EMBL/GenBank/DDBJ databases">
        <authorList>
            <person name="Zhirakovskaya E."/>
        </authorList>
    </citation>
    <scope>NUCLEOTIDE SEQUENCE</scope>
</reference>
<evidence type="ECO:0000313" key="1">
    <source>
        <dbReference type="EMBL" id="VAX23842.1"/>
    </source>
</evidence>
<proteinExistence type="predicted"/>
<organism evidence="1">
    <name type="scientific">hydrothermal vent metagenome</name>
    <dbReference type="NCBI Taxonomy" id="652676"/>
    <lineage>
        <taxon>unclassified sequences</taxon>
        <taxon>metagenomes</taxon>
        <taxon>ecological metagenomes</taxon>
    </lineage>
</organism>